<name>A0ABP8HLT5_9BURK</name>
<organism evidence="2 3">
    <name type="scientific">Variovorax defluvii</name>
    <dbReference type="NCBI Taxonomy" id="913761"/>
    <lineage>
        <taxon>Bacteria</taxon>
        <taxon>Pseudomonadati</taxon>
        <taxon>Pseudomonadota</taxon>
        <taxon>Betaproteobacteria</taxon>
        <taxon>Burkholderiales</taxon>
        <taxon>Comamonadaceae</taxon>
        <taxon>Variovorax</taxon>
    </lineage>
</organism>
<reference evidence="3" key="1">
    <citation type="journal article" date="2019" name="Int. J. Syst. Evol. Microbiol.">
        <title>The Global Catalogue of Microorganisms (GCM) 10K type strain sequencing project: providing services to taxonomists for standard genome sequencing and annotation.</title>
        <authorList>
            <consortium name="The Broad Institute Genomics Platform"/>
            <consortium name="The Broad Institute Genome Sequencing Center for Infectious Disease"/>
            <person name="Wu L."/>
            <person name="Ma J."/>
        </authorList>
    </citation>
    <scope>NUCLEOTIDE SEQUENCE [LARGE SCALE GENOMIC DNA]</scope>
    <source>
        <strain evidence="3">JCM 17804</strain>
    </source>
</reference>
<keyword evidence="3" id="KW-1185">Reference proteome</keyword>
<evidence type="ECO:0000256" key="1">
    <source>
        <dbReference type="SAM" id="MobiDB-lite"/>
    </source>
</evidence>
<evidence type="ECO:0000313" key="2">
    <source>
        <dbReference type="EMBL" id="GAA4341119.1"/>
    </source>
</evidence>
<dbReference type="EMBL" id="BAABGJ010000019">
    <property type="protein sequence ID" value="GAA4341119.1"/>
    <property type="molecule type" value="Genomic_DNA"/>
</dbReference>
<gene>
    <name evidence="2" type="ORF">GCM10023165_21540</name>
</gene>
<feature type="region of interest" description="Disordered" evidence="1">
    <location>
        <begin position="1"/>
        <end position="27"/>
    </location>
</feature>
<accession>A0ABP8HLT5</accession>
<sequence>MPTVPDGTSLSGPASQPNASNIPDRPGQQIILINDRPPPLRSGQIIAVAQGQTHAPFEQLLCHDVGNLIIDRLVRSPVSPEARQDDKTLSEAARRCFGLTCASMALQGRMRDHPAYVASAASIRWLRNLNCLGNQLRDTWDPGALTALVHGPSDVRLQCWPLAQKARTDLLIQRLFWSTGTDKFMTMVRELFKLTKGQTLDSHHGMFIDPHYIALSALSAIIRRFGFTDNHIPPFIRQLISALDSVESLPTRLRASFWAELAIGFPTSSELQVAALKALDEMTRQDAKLEDFLPFVNQAAAFLNAPETASPELVEAVVSRLEGSDSLLWPSNVDLLEGLQRSLQPPQVEMPFENPSIRLERLLVRYMRALNAQRLHAGMSTARLDMSRIRASWLLSAFSQLEADDKLKIVDILFMPFRPNGHKAFYRDLKIVMPLIESALADHAIPLHRRLLLANDLLQRLATTQYMETGEAGILAELREVLLRELRARVRSASPGSAHHPSEDRL</sequence>
<protein>
    <submittedName>
        <fullName evidence="2">Uncharacterized protein</fullName>
    </submittedName>
</protein>
<feature type="compositionally biased region" description="Polar residues" evidence="1">
    <location>
        <begin position="1"/>
        <end position="21"/>
    </location>
</feature>
<proteinExistence type="predicted"/>
<evidence type="ECO:0000313" key="3">
    <source>
        <dbReference type="Proteomes" id="UP001500975"/>
    </source>
</evidence>
<comment type="caution">
    <text evidence="2">The sequence shown here is derived from an EMBL/GenBank/DDBJ whole genome shotgun (WGS) entry which is preliminary data.</text>
</comment>
<dbReference type="Proteomes" id="UP001500975">
    <property type="component" value="Unassembled WGS sequence"/>
</dbReference>